<keyword evidence="1" id="KW-1133">Transmembrane helix</keyword>
<comment type="caution">
    <text evidence="2">The sequence shown here is derived from an EMBL/GenBank/DDBJ whole genome shotgun (WGS) entry which is preliminary data.</text>
</comment>
<feature type="transmembrane region" description="Helical" evidence="1">
    <location>
        <begin position="58"/>
        <end position="77"/>
    </location>
</feature>
<organism evidence="2 3">
    <name type="scientific">Pseudomonas putida</name>
    <name type="common">Arthrobacter siderocapsulatus</name>
    <dbReference type="NCBI Taxonomy" id="303"/>
    <lineage>
        <taxon>Bacteria</taxon>
        <taxon>Pseudomonadati</taxon>
        <taxon>Pseudomonadota</taxon>
        <taxon>Gammaproteobacteria</taxon>
        <taxon>Pseudomonadales</taxon>
        <taxon>Pseudomonadaceae</taxon>
        <taxon>Pseudomonas</taxon>
    </lineage>
</organism>
<reference evidence="2 3" key="1">
    <citation type="submission" date="2017-05" db="EMBL/GenBank/DDBJ databases">
        <title>Whole genome sequence of Pseudomonas putida isolate 1312 commercialized as a biostimulant.</title>
        <authorList>
            <person name="Crovadore J."/>
            <person name="Blanc P."/>
            <person name="Chablais R."/>
            <person name="Cochard B."/>
            <person name="Grizard D."/>
            <person name="Lefort F."/>
        </authorList>
    </citation>
    <scope>NUCLEOTIDE SEQUENCE [LARGE SCALE GENOMIC DNA]</scope>
    <source>
        <strain evidence="2 3">1312</strain>
    </source>
</reference>
<sequence length="145" mass="16173">MWSKTQYRKLVRASGIYDLVVTIGFATPWSFALLHGWLSGLHDGLGLVGEIPVFGPMHMMMANLMGSIVCVWAWLRIRHPEQRFGRYDAAGRVLFSAWQVYALLNGGSALIWGILLLEVIWAIAQLAPVTRAHASPVESTVLREI</sequence>
<evidence type="ECO:0000256" key="1">
    <source>
        <dbReference type="SAM" id="Phobius"/>
    </source>
</evidence>
<name>A0A1Y3KIG9_PSEPU</name>
<proteinExistence type="predicted"/>
<evidence type="ECO:0000313" key="3">
    <source>
        <dbReference type="Proteomes" id="UP000196082"/>
    </source>
</evidence>
<protein>
    <submittedName>
        <fullName evidence="2">Uncharacterized protein</fullName>
    </submittedName>
</protein>
<dbReference type="RefSeq" id="WP_086978431.1">
    <property type="nucleotide sequence ID" value="NZ_NFSB01000088.1"/>
</dbReference>
<keyword evidence="1" id="KW-0812">Transmembrane</keyword>
<feature type="transmembrane region" description="Helical" evidence="1">
    <location>
        <begin position="16"/>
        <end position="38"/>
    </location>
</feature>
<dbReference type="AlphaFoldDB" id="A0A1Y3KIG9"/>
<keyword evidence="1" id="KW-0472">Membrane</keyword>
<accession>A0A1Y3KIG9</accession>
<feature type="transmembrane region" description="Helical" evidence="1">
    <location>
        <begin position="98"/>
        <end position="124"/>
    </location>
</feature>
<dbReference type="Proteomes" id="UP000196082">
    <property type="component" value="Unassembled WGS sequence"/>
</dbReference>
<gene>
    <name evidence="2" type="ORF">B8W72_25800</name>
</gene>
<dbReference type="EMBL" id="NFSB01000088">
    <property type="protein sequence ID" value="OUM25638.1"/>
    <property type="molecule type" value="Genomic_DNA"/>
</dbReference>
<evidence type="ECO:0000313" key="2">
    <source>
        <dbReference type="EMBL" id="OUM25638.1"/>
    </source>
</evidence>